<keyword evidence="4" id="KW-1185">Reference proteome</keyword>
<comment type="caution">
    <text evidence="3">The sequence shown here is derived from an EMBL/GenBank/DDBJ whole genome shotgun (WGS) entry which is preliminary data.</text>
</comment>
<keyword evidence="2" id="KW-0472">Membrane</keyword>
<dbReference type="Proteomes" id="UP001623660">
    <property type="component" value="Unassembled WGS sequence"/>
</dbReference>
<feature type="transmembrane region" description="Helical" evidence="2">
    <location>
        <begin position="6"/>
        <end position="22"/>
    </location>
</feature>
<reference evidence="3 4" key="1">
    <citation type="submission" date="2024-11" db="EMBL/GenBank/DDBJ databases">
        <authorList>
            <person name="Heng Y.C."/>
            <person name="Lim A.C.H."/>
            <person name="Lee J.K.Y."/>
            <person name="Kittelmann S."/>
        </authorList>
    </citation>
    <scope>NUCLEOTIDE SEQUENCE [LARGE SCALE GENOMIC DNA]</scope>
    <source>
        <strain evidence="3 4">WILCCON 0269</strain>
    </source>
</reference>
<feature type="region of interest" description="Disordered" evidence="1">
    <location>
        <begin position="31"/>
        <end position="55"/>
    </location>
</feature>
<dbReference type="RefSeq" id="WP_406794070.1">
    <property type="nucleotide sequence ID" value="NZ_JBJHZX010000042.1"/>
</dbReference>
<sequence length="55" mass="6146">MIQKITITTFIVIIVELVAYFVHKSKKDSKAKESNSMFDNCGNSCSSNCSSKLKK</sequence>
<feature type="compositionally biased region" description="Low complexity" evidence="1">
    <location>
        <begin position="40"/>
        <end position="55"/>
    </location>
</feature>
<evidence type="ECO:0000256" key="2">
    <source>
        <dbReference type="SAM" id="Phobius"/>
    </source>
</evidence>
<accession>A0ABW8SS38</accession>
<protein>
    <recommendedName>
        <fullName evidence="5">FeoB-associated Cys-rich membrane protein</fullName>
    </recommendedName>
</protein>
<proteinExistence type="predicted"/>
<gene>
    <name evidence="3" type="ORF">ACJDU8_20680</name>
</gene>
<evidence type="ECO:0000313" key="3">
    <source>
        <dbReference type="EMBL" id="MFL0197961.1"/>
    </source>
</evidence>
<keyword evidence="2" id="KW-1133">Transmembrane helix</keyword>
<evidence type="ECO:0008006" key="5">
    <source>
        <dbReference type="Google" id="ProtNLM"/>
    </source>
</evidence>
<name>A0ABW8SS38_9CLOT</name>
<evidence type="ECO:0000256" key="1">
    <source>
        <dbReference type="SAM" id="MobiDB-lite"/>
    </source>
</evidence>
<dbReference type="Pfam" id="PF12669">
    <property type="entry name" value="FeoB_associated"/>
    <property type="match status" value="1"/>
</dbReference>
<dbReference type="EMBL" id="JBJHZX010000042">
    <property type="protein sequence ID" value="MFL0197961.1"/>
    <property type="molecule type" value="Genomic_DNA"/>
</dbReference>
<evidence type="ECO:0000313" key="4">
    <source>
        <dbReference type="Proteomes" id="UP001623660"/>
    </source>
</evidence>
<organism evidence="3 4">
    <name type="scientific">Candidatus Clostridium eludens</name>
    <dbReference type="NCBI Taxonomy" id="3381663"/>
    <lineage>
        <taxon>Bacteria</taxon>
        <taxon>Bacillati</taxon>
        <taxon>Bacillota</taxon>
        <taxon>Clostridia</taxon>
        <taxon>Eubacteriales</taxon>
        <taxon>Clostridiaceae</taxon>
        <taxon>Clostridium</taxon>
    </lineage>
</organism>
<keyword evidence="2" id="KW-0812">Transmembrane</keyword>